<dbReference type="AlphaFoldDB" id="A0A011NID7"/>
<evidence type="ECO:0000313" key="2">
    <source>
        <dbReference type="Proteomes" id="UP000021816"/>
    </source>
</evidence>
<reference evidence="1 2" key="1">
    <citation type="submission" date="2014-02" db="EMBL/GenBank/DDBJ databases">
        <title>Expanding our view of genomic diversity in Candidatus Accumulibacter clades.</title>
        <authorList>
            <person name="Skennerton C.T."/>
            <person name="Barr J.J."/>
            <person name="Slater F.R."/>
            <person name="Bond P.L."/>
            <person name="Tyson G.W."/>
        </authorList>
    </citation>
    <scope>NUCLEOTIDE SEQUENCE [LARGE SCALE GENOMIC DNA]</scope>
    <source>
        <strain evidence="2">BA-92</strain>
    </source>
</reference>
<evidence type="ECO:0000313" key="1">
    <source>
        <dbReference type="EMBL" id="EXI82548.1"/>
    </source>
</evidence>
<dbReference type="PATRIC" id="fig|1454003.3.peg.340"/>
<dbReference type="InterPro" id="IPR026325">
    <property type="entry name" value="DUF932"/>
</dbReference>
<dbReference type="STRING" id="1454003.AW10_00334"/>
<proteinExistence type="predicted"/>
<protein>
    <recommendedName>
        <fullName evidence="3">DUF932 domain-containing protein</fullName>
    </recommendedName>
</protein>
<evidence type="ECO:0008006" key="3">
    <source>
        <dbReference type="Google" id="ProtNLM"/>
    </source>
</evidence>
<dbReference type="EMBL" id="JEMX01000010">
    <property type="protein sequence ID" value="EXI82548.1"/>
    <property type="molecule type" value="Genomic_DNA"/>
</dbReference>
<name>A0A011NID7_9PROT</name>
<dbReference type="Pfam" id="PF06067">
    <property type="entry name" value="DUF932"/>
    <property type="match status" value="1"/>
</dbReference>
<organism evidence="1 2">
    <name type="scientific">Candidatus Accumulibacter appositus</name>
    <dbReference type="NCBI Taxonomy" id="1454003"/>
    <lineage>
        <taxon>Bacteria</taxon>
        <taxon>Pseudomonadati</taxon>
        <taxon>Pseudomonadota</taxon>
        <taxon>Betaproteobacteria</taxon>
        <taxon>Candidatus Accumulibacter</taxon>
    </lineage>
</organism>
<dbReference type="Proteomes" id="UP000021816">
    <property type="component" value="Unassembled WGS sequence"/>
</dbReference>
<accession>A0A011NID7</accession>
<gene>
    <name evidence="1" type="ORF">AW10_00334</name>
</gene>
<sequence length="354" mass="39858">MKNGRSLVSLAQELERQLHSKKDLIVPSTLVRHATDDLGSTRLVIEEGGSPVHYGVTPLARRQLADKLKIPYAYFERMREDQPALLDRNVNTWLQSEEERRMLRTLDGQVRAVLSDRYRRLDNFDLAESVLPILQQLPEVRFESVELTETKMYLKCITPRLKYEMAPGDVVQAGVVISNSEVGQGTLSVQPLLFRLVCSNGLIAADRSLRKTHVGRALGGEDERIQVYQDDTLRADDKAFFLKVRDVVQAAVSEATFRQTAQKMQKTLHIPLVGDPVKTVEVLAQRYTLNDNERAGVLRHLIAEGQLSGYGLVNAVTHYSQEVEDYDRATEFEALGGRLIDLPAHEWKGLAEAA</sequence>
<comment type="caution">
    <text evidence="1">The sequence shown here is derived from an EMBL/GenBank/DDBJ whole genome shotgun (WGS) entry which is preliminary data.</text>
</comment>